<feature type="domain" description="N-acetyltransferase" evidence="1">
    <location>
        <begin position="16"/>
        <end position="153"/>
    </location>
</feature>
<dbReference type="Gene3D" id="3.40.630.30">
    <property type="match status" value="1"/>
</dbReference>
<dbReference type="EMBL" id="VZPX01000015">
    <property type="protein sequence ID" value="KAB0480273.1"/>
    <property type="molecule type" value="Genomic_DNA"/>
</dbReference>
<proteinExistence type="predicted"/>
<evidence type="ECO:0000313" key="3">
    <source>
        <dbReference type="Proteomes" id="UP000423756"/>
    </source>
</evidence>
<sequence>MTIIYGELRLETVLSSEFGDLFDCVKQGIFEHVDNVFGWDDEFQRNRLSNDYHRSWFHWVYRDSQKVGLTCFKPYDNAYHIHLLIIDPQYQGKMLGKKVMSLIHTKALREQRNQVTLSSFRSNARAISFYQTLGYKVVDDSDEDFVGMALSLNNH</sequence>
<dbReference type="GO" id="GO:0016747">
    <property type="term" value="F:acyltransferase activity, transferring groups other than amino-acyl groups"/>
    <property type="evidence" value="ECO:0007669"/>
    <property type="project" value="InterPro"/>
</dbReference>
<organism evidence="2 3">
    <name type="scientific">Vibrio chagasii</name>
    <dbReference type="NCBI Taxonomy" id="170679"/>
    <lineage>
        <taxon>Bacteria</taxon>
        <taxon>Pseudomonadati</taxon>
        <taxon>Pseudomonadota</taxon>
        <taxon>Gammaproteobacteria</taxon>
        <taxon>Vibrionales</taxon>
        <taxon>Vibrionaceae</taxon>
        <taxon>Vibrio</taxon>
    </lineage>
</organism>
<name>A0A7V7NV32_9VIBR</name>
<dbReference type="PROSITE" id="PS51186">
    <property type="entry name" value="GNAT"/>
    <property type="match status" value="1"/>
</dbReference>
<dbReference type="RefSeq" id="WP_137407102.1">
    <property type="nucleotide sequence ID" value="NZ_AP025466.1"/>
</dbReference>
<dbReference type="CDD" id="cd04301">
    <property type="entry name" value="NAT_SF"/>
    <property type="match status" value="1"/>
</dbReference>
<evidence type="ECO:0000259" key="1">
    <source>
        <dbReference type="PROSITE" id="PS51186"/>
    </source>
</evidence>
<dbReference type="SUPFAM" id="SSF55729">
    <property type="entry name" value="Acyl-CoA N-acyltransferases (Nat)"/>
    <property type="match status" value="1"/>
</dbReference>
<dbReference type="GeneID" id="77343991"/>
<dbReference type="InterPro" id="IPR000182">
    <property type="entry name" value="GNAT_dom"/>
</dbReference>
<keyword evidence="2" id="KW-0808">Transferase</keyword>
<dbReference type="InterPro" id="IPR016181">
    <property type="entry name" value="Acyl_CoA_acyltransferase"/>
</dbReference>
<protein>
    <submittedName>
        <fullName evidence="2">GNAT family N-acetyltransferase</fullName>
    </submittedName>
</protein>
<reference evidence="2 3" key="1">
    <citation type="submission" date="2019-09" db="EMBL/GenBank/DDBJ databases">
        <title>Draft genome sequences of 48 bacterial type strains from the CCUG.</title>
        <authorList>
            <person name="Tunovic T."/>
            <person name="Pineiro-Iglesias B."/>
            <person name="Unosson C."/>
            <person name="Inganas E."/>
            <person name="Ohlen M."/>
            <person name="Cardew S."/>
            <person name="Jensie-Markopoulos S."/>
            <person name="Salva-Serra F."/>
            <person name="Jaen-Luchoro D."/>
            <person name="Karlsson R."/>
            <person name="Svensson-Stadler L."/>
            <person name="Chun J."/>
            <person name="Moore E."/>
        </authorList>
    </citation>
    <scope>NUCLEOTIDE SEQUENCE [LARGE SCALE GENOMIC DNA]</scope>
    <source>
        <strain evidence="2 3">CCUG 48643</strain>
    </source>
</reference>
<dbReference type="AlphaFoldDB" id="A0A7V7NV32"/>
<dbReference type="Proteomes" id="UP000423756">
    <property type="component" value="Unassembled WGS sequence"/>
</dbReference>
<evidence type="ECO:0000313" key="2">
    <source>
        <dbReference type="EMBL" id="KAB0480273.1"/>
    </source>
</evidence>
<accession>A0A7V7NV32</accession>
<dbReference type="Pfam" id="PF00583">
    <property type="entry name" value="Acetyltransf_1"/>
    <property type="match status" value="1"/>
</dbReference>
<gene>
    <name evidence="2" type="ORF">F7Q91_09110</name>
</gene>
<comment type="caution">
    <text evidence="2">The sequence shown here is derived from an EMBL/GenBank/DDBJ whole genome shotgun (WGS) entry which is preliminary data.</text>
</comment>